<protein>
    <submittedName>
        <fullName evidence="1">Uncharacterized protein</fullName>
    </submittedName>
</protein>
<name>A0AAV2WKF3_MYCNE</name>
<organism evidence="1 2">
    <name type="scientific">Mycolicibacterium neoaurum</name>
    <name type="common">Mycobacterium neoaurum</name>
    <dbReference type="NCBI Taxonomy" id="1795"/>
    <lineage>
        <taxon>Bacteria</taxon>
        <taxon>Bacillati</taxon>
        <taxon>Actinomycetota</taxon>
        <taxon>Actinomycetes</taxon>
        <taxon>Mycobacteriales</taxon>
        <taxon>Mycobacteriaceae</taxon>
        <taxon>Mycolicibacterium</taxon>
    </lineage>
</organism>
<dbReference type="Proteomes" id="UP000028864">
    <property type="component" value="Unassembled WGS sequence"/>
</dbReference>
<dbReference type="RefSeq" id="WP_157837332.1">
    <property type="nucleotide sequence ID" value="NZ_CP074376.1"/>
</dbReference>
<gene>
    <name evidence="1" type="ORF">BN1047_02621</name>
</gene>
<reference evidence="1" key="2">
    <citation type="submission" date="2015-09" db="EMBL/GenBank/DDBJ databases">
        <title>Draft genome sequence of Mycobacterium neoaurum DSM 44074.</title>
        <authorList>
            <person name="Croce O."/>
            <person name="Robert C."/>
            <person name="Raoult D."/>
            <person name="Drancourt M."/>
        </authorList>
    </citation>
    <scope>NUCLEOTIDE SEQUENCE</scope>
    <source>
        <strain evidence="1">DSM 44074</strain>
    </source>
</reference>
<evidence type="ECO:0000313" key="2">
    <source>
        <dbReference type="Proteomes" id="UP000028864"/>
    </source>
</evidence>
<accession>A0AAV2WKF3</accession>
<proteinExistence type="predicted"/>
<reference evidence="1" key="1">
    <citation type="submission" date="2014-05" db="EMBL/GenBank/DDBJ databases">
        <authorList>
            <person name="Urmite Genomes"/>
        </authorList>
    </citation>
    <scope>NUCLEOTIDE SEQUENCE</scope>
    <source>
        <strain evidence="1">DSM 44074</strain>
    </source>
</reference>
<sequence>MTNAGERRLGLCPGCGYPVIGPQACAVCAPLLTAAHGEPAEPTPGGPIVAA</sequence>
<dbReference type="EMBL" id="LK021338">
    <property type="protein sequence ID" value="CDQ44741.1"/>
    <property type="molecule type" value="Genomic_DNA"/>
</dbReference>
<evidence type="ECO:0000313" key="1">
    <source>
        <dbReference type="EMBL" id="CDQ44741.1"/>
    </source>
</evidence>
<dbReference type="AlphaFoldDB" id="A0AAV2WKF3"/>